<feature type="domain" description="DUF7586" evidence="2">
    <location>
        <begin position="348"/>
        <end position="431"/>
    </location>
</feature>
<dbReference type="InterPro" id="IPR056008">
    <property type="entry name" value="DUF7586"/>
</dbReference>
<evidence type="ECO:0000313" key="3">
    <source>
        <dbReference type="EMBL" id="GIJ60198.1"/>
    </source>
</evidence>
<reference evidence="3" key="1">
    <citation type="submission" date="2021-01" db="EMBL/GenBank/DDBJ databases">
        <title>Whole genome shotgun sequence of Virgisporangium aurantiacum NBRC 16421.</title>
        <authorList>
            <person name="Komaki H."/>
            <person name="Tamura T."/>
        </authorList>
    </citation>
    <scope>NUCLEOTIDE SEQUENCE</scope>
    <source>
        <strain evidence="3">NBRC 16421</strain>
    </source>
</reference>
<dbReference type="Pfam" id="PF24491">
    <property type="entry name" value="DUF7586"/>
    <property type="match status" value="1"/>
</dbReference>
<dbReference type="PANTHER" id="PTHR46825">
    <property type="entry name" value="D-ALANYL-D-ALANINE-CARBOXYPEPTIDASE/ENDOPEPTIDASE AMPH"/>
    <property type="match status" value="1"/>
</dbReference>
<dbReference type="PANTHER" id="PTHR46825:SF7">
    <property type="entry name" value="D-ALANYL-D-ALANINE CARBOXYPEPTIDASE"/>
    <property type="match status" value="1"/>
</dbReference>
<keyword evidence="3" id="KW-0378">Hydrolase</keyword>
<dbReference type="Pfam" id="PF00144">
    <property type="entry name" value="Beta-lactamase"/>
    <property type="match status" value="1"/>
</dbReference>
<protein>
    <submittedName>
        <fullName evidence="3">Serine hydrolase</fullName>
    </submittedName>
</protein>
<dbReference type="InterPro" id="IPR050491">
    <property type="entry name" value="AmpC-like"/>
</dbReference>
<dbReference type="InterPro" id="IPR012338">
    <property type="entry name" value="Beta-lactam/transpept-like"/>
</dbReference>
<dbReference type="Gene3D" id="3.40.710.10">
    <property type="entry name" value="DD-peptidase/beta-lactamase superfamily"/>
    <property type="match status" value="1"/>
</dbReference>
<accession>A0A8J3ZC97</accession>
<dbReference type="Proteomes" id="UP000612585">
    <property type="component" value="Unassembled WGS sequence"/>
</dbReference>
<keyword evidence="4" id="KW-1185">Reference proteome</keyword>
<gene>
    <name evidence="3" type="ORF">Vau01_077140</name>
</gene>
<dbReference type="GO" id="GO:0016787">
    <property type="term" value="F:hydrolase activity"/>
    <property type="evidence" value="ECO:0007669"/>
    <property type="project" value="UniProtKB-KW"/>
</dbReference>
<name>A0A8J3ZC97_9ACTN</name>
<evidence type="ECO:0000259" key="1">
    <source>
        <dbReference type="Pfam" id="PF00144"/>
    </source>
</evidence>
<organism evidence="3 4">
    <name type="scientific">Virgisporangium aurantiacum</name>
    <dbReference type="NCBI Taxonomy" id="175570"/>
    <lineage>
        <taxon>Bacteria</taxon>
        <taxon>Bacillati</taxon>
        <taxon>Actinomycetota</taxon>
        <taxon>Actinomycetes</taxon>
        <taxon>Micromonosporales</taxon>
        <taxon>Micromonosporaceae</taxon>
        <taxon>Virgisporangium</taxon>
    </lineage>
</organism>
<sequence length="450" mass="48495">MADEQLLPDTRRALRHRLATAQVEGRAPAIVAGVVRGGDPRWFDGIGDVGDDAPGTGFRIGSITKTFTAVLVLRLRDEGRLDLGDPIGRHLPDTRPGDLTIAQLLAHSGGLVAEPPGAWWERTPGTLRPDLPSIVGDDPVAHPAGRRFHYSNPGYGLLGGLVERLRKKPWHEALRDEILDPLSMRDTGLAPPENHAPGWAVHPWADALLPEPAHDYGPMNPAGALWSTVADQCRWASFLLDGDDRVLEKETLAEMRRPTAPPESFDPAAGYGLGLQVSRQDGRDLIGHGGSVPGYLASLWVSRADDVGVVVMCNTTAGVAISGLATDLVRIVADREPRIPAPWRAVSDPDLLEIAGPWYWGPAPLAIRVRDGRNLELTGLGGRARATALRPEADGTWTGLDGYYAGERLRVVRADDGTVTHLDLGTFVLTRAPYEGPVPGGVDPDGWRQR</sequence>
<dbReference type="SUPFAM" id="SSF56601">
    <property type="entry name" value="beta-lactamase/transpeptidase-like"/>
    <property type="match status" value="1"/>
</dbReference>
<proteinExistence type="predicted"/>
<dbReference type="InterPro" id="IPR001466">
    <property type="entry name" value="Beta-lactam-related"/>
</dbReference>
<evidence type="ECO:0000313" key="4">
    <source>
        <dbReference type="Proteomes" id="UP000612585"/>
    </source>
</evidence>
<dbReference type="AlphaFoldDB" id="A0A8J3ZC97"/>
<dbReference type="EMBL" id="BOPG01000050">
    <property type="protein sequence ID" value="GIJ60198.1"/>
    <property type="molecule type" value="Genomic_DNA"/>
</dbReference>
<evidence type="ECO:0000259" key="2">
    <source>
        <dbReference type="Pfam" id="PF24491"/>
    </source>
</evidence>
<comment type="caution">
    <text evidence="3">The sequence shown here is derived from an EMBL/GenBank/DDBJ whole genome shotgun (WGS) entry which is preliminary data.</text>
</comment>
<dbReference type="RefSeq" id="WP_204004152.1">
    <property type="nucleotide sequence ID" value="NZ_BOPG01000050.1"/>
</dbReference>
<feature type="domain" description="Beta-lactamase-related" evidence="1">
    <location>
        <begin position="19"/>
        <end position="324"/>
    </location>
</feature>